<dbReference type="Proteomes" id="UP001152795">
    <property type="component" value="Unassembled WGS sequence"/>
</dbReference>
<evidence type="ECO:0000256" key="3">
    <source>
        <dbReference type="ARBA" id="ARBA00005867"/>
    </source>
</evidence>
<keyword evidence="4" id="KW-0813">Transport</keyword>
<keyword evidence="6 16" id="KW-0812">Transmembrane</keyword>
<dbReference type="GO" id="GO:0005544">
    <property type="term" value="F:calcium-dependent phospholipid binding"/>
    <property type="evidence" value="ECO:0007669"/>
    <property type="project" value="TreeGrafter"/>
</dbReference>
<dbReference type="SUPFAM" id="SSF49562">
    <property type="entry name" value="C2 domain (Calcium/lipid-binding domain, CaLB)"/>
    <property type="match status" value="3"/>
</dbReference>
<dbReference type="GO" id="GO:0031210">
    <property type="term" value="F:phosphatidylcholine binding"/>
    <property type="evidence" value="ECO:0007669"/>
    <property type="project" value="TreeGrafter"/>
</dbReference>
<evidence type="ECO:0000256" key="4">
    <source>
        <dbReference type="ARBA" id="ARBA00022448"/>
    </source>
</evidence>
<evidence type="ECO:0000256" key="2">
    <source>
        <dbReference type="ARBA" id="ARBA00004477"/>
    </source>
</evidence>
<evidence type="ECO:0000256" key="14">
    <source>
        <dbReference type="ARBA" id="ARBA00023136"/>
    </source>
</evidence>
<keyword evidence="18" id="KW-1185">Reference proteome</keyword>
<dbReference type="AlphaFoldDB" id="A0A7D9IFC5"/>
<sequence length="764" mass="85722">MKPQQARLAKKLQNKPIWRRYISYINFPKLGQYVGLSLGLWFAGKYNFSSAWIAMGLLVFVWWDFETREKKLRRKRIQKSVSVAGVKMENLPSWVFVESSERVVWMNNMIHHMWPYIGAMVKKILKENVEPAMQASLPCSLSSLTFETISFGQVAPKITGINSYAPEDAPDEFILDLDLLYEGDAKIKLSVKSVNMGVSDIQLRGMLRIIFKPFVGEPNPIGGLTVFFLNRPKIKFDLINLLNVLDIPGLKSKLRSVAEDVICSIMVLPNRIVVPMSPELVADDSDLRYPIPEGVVRMKIIEAKELTKMDSALRGGAADPYIVLGVGAQKFRTKTCKNTLKPVWNEVYEAFVDNDEGQEIEMSMFDEEKTSKDAKMGTLEVDITSVAQHGSRDLWLPLDGVKSGVVHLDLAWCKLSSKPKDLKPAGQSLSSALLMVKIKQGKNLPNPLKPKEIPVVLCKVIVGDSEKETYHVGLNAETQTIDWKQALRFLVKQPATTSIKIEVIESKGTKKLGNVVIPLTTVADANEMVLEKEFNLTDSGGKGSLACKFTLRALVPGAKEISEVKRKRAVRYSERPSVSDVPSPTTPKVMVNDAVEELSSFDEDRQSTSSSPRGSMYEVSSGGGSRENLVNYGSVELSLSYSHVRNCLVVVVHAAHGLPTRDSKAKTSPYVRLYLLPERSKKSRRETTPKEGTLDPVYDEKFEYITSLEELRECTLDVAVKNHKSKFTSRRRRNFIGQIRIPLSSLDLSKEQRMTYNLVKWTPQ</sequence>
<keyword evidence="7" id="KW-0479">Metal-binding</keyword>
<evidence type="ECO:0000313" key="18">
    <source>
        <dbReference type="Proteomes" id="UP001152795"/>
    </source>
</evidence>
<dbReference type="PANTHER" id="PTHR45761:SF1">
    <property type="entry name" value="EXTENDED SYNAPTOTAGMIN-LIKE PROTEIN 2, ISOFORM C"/>
    <property type="match status" value="1"/>
</dbReference>
<comment type="subcellular location">
    <subcellularLocation>
        <location evidence="1">Cell membrane</location>
        <topology evidence="1">Peripheral membrane protein</topology>
    </subcellularLocation>
    <subcellularLocation>
        <location evidence="2">Endoplasmic reticulum membrane</location>
        <topology evidence="2">Multi-pass membrane protein</topology>
    </subcellularLocation>
</comment>
<feature type="region of interest" description="Disordered" evidence="15">
    <location>
        <begin position="598"/>
        <end position="624"/>
    </location>
</feature>
<dbReference type="GO" id="GO:0035091">
    <property type="term" value="F:phosphatidylinositol binding"/>
    <property type="evidence" value="ECO:0007669"/>
    <property type="project" value="TreeGrafter"/>
</dbReference>
<keyword evidence="13" id="KW-0446">Lipid-binding</keyword>
<accession>A0A7D9IFC5</accession>
<evidence type="ECO:0000256" key="9">
    <source>
        <dbReference type="ARBA" id="ARBA00022824"/>
    </source>
</evidence>
<evidence type="ECO:0000256" key="16">
    <source>
        <dbReference type="SAM" id="Phobius"/>
    </source>
</evidence>
<comment type="caution">
    <text evidence="17">The sequence shown here is derived from an EMBL/GenBank/DDBJ whole genome shotgun (WGS) entry which is preliminary data.</text>
</comment>
<keyword evidence="9" id="KW-0256">Endoplasmic reticulum</keyword>
<feature type="transmembrane region" description="Helical" evidence="16">
    <location>
        <begin position="21"/>
        <end position="42"/>
    </location>
</feature>
<keyword evidence="12" id="KW-0445">Lipid transport</keyword>
<gene>
    <name evidence="17" type="ORF">PACLA_8A053465</name>
</gene>
<evidence type="ECO:0000256" key="5">
    <source>
        <dbReference type="ARBA" id="ARBA00022475"/>
    </source>
</evidence>
<evidence type="ECO:0000256" key="1">
    <source>
        <dbReference type="ARBA" id="ARBA00004202"/>
    </source>
</evidence>
<evidence type="ECO:0000256" key="11">
    <source>
        <dbReference type="ARBA" id="ARBA00022989"/>
    </source>
</evidence>
<evidence type="ECO:0000256" key="10">
    <source>
        <dbReference type="ARBA" id="ARBA00022837"/>
    </source>
</evidence>
<reference evidence="17" key="1">
    <citation type="submission" date="2020-04" db="EMBL/GenBank/DDBJ databases">
        <authorList>
            <person name="Alioto T."/>
            <person name="Alioto T."/>
            <person name="Gomez Garrido J."/>
        </authorList>
    </citation>
    <scope>NUCLEOTIDE SEQUENCE</scope>
    <source>
        <strain evidence="17">A484AB</strain>
    </source>
</reference>
<dbReference type="EMBL" id="CACRXK020004922">
    <property type="protein sequence ID" value="CAB4004495.1"/>
    <property type="molecule type" value="Genomic_DNA"/>
</dbReference>
<keyword evidence="11 16" id="KW-1133">Transmembrane helix</keyword>
<dbReference type="PANTHER" id="PTHR45761">
    <property type="entry name" value="EXTENDED SYNAPTOTAGMIN-LIKE PROTEIN 2, ISOFORM C"/>
    <property type="match status" value="1"/>
</dbReference>
<dbReference type="Pfam" id="PF00168">
    <property type="entry name" value="C2"/>
    <property type="match status" value="3"/>
</dbReference>
<dbReference type="Pfam" id="PF17047">
    <property type="entry name" value="SMP_LBD"/>
    <property type="match status" value="1"/>
</dbReference>
<dbReference type="InterPro" id="IPR039010">
    <property type="entry name" value="Synaptotagmin_SMP"/>
</dbReference>
<keyword evidence="10" id="KW-0106">Calcium</keyword>
<dbReference type="InterPro" id="IPR035892">
    <property type="entry name" value="C2_domain_sf"/>
</dbReference>
<keyword evidence="5" id="KW-1003">Cell membrane</keyword>
<dbReference type="InterPro" id="IPR051634">
    <property type="entry name" value="Extended_Synaptotagmin"/>
</dbReference>
<dbReference type="GO" id="GO:0005509">
    <property type="term" value="F:calcium ion binding"/>
    <property type="evidence" value="ECO:0007669"/>
    <property type="project" value="TreeGrafter"/>
</dbReference>
<dbReference type="InterPro" id="IPR031468">
    <property type="entry name" value="SMP_LBD"/>
</dbReference>
<protein>
    <submittedName>
        <fullName evidence="17">Extended synaptotagmin-3-like</fullName>
    </submittedName>
</protein>
<dbReference type="PROSITE" id="PS51847">
    <property type="entry name" value="SMP"/>
    <property type="match status" value="1"/>
</dbReference>
<dbReference type="FunFam" id="2.60.40.150:FF:000025">
    <property type="entry name" value="Extended synaptotagmin 2"/>
    <property type="match status" value="1"/>
</dbReference>
<dbReference type="InterPro" id="IPR000008">
    <property type="entry name" value="C2_dom"/>
</dbReference>
<comment type="similarity">
    <text evidence="3">Belongs to the extended synaptotagmin family.</text>
</comment>
<dbReference type="GO" id="GO:0008429">
    <property type="term" value="F:phosphatidylethanolamine binding"/>
    <property type="evidence" value="ECO:0007669"/>
    <property type="project" value="TreeGrafter"/>
</dbReference>
<organism evidence="17 18">
    <name type="scientific">Paramuricea clavata</name>
    <name type="common">Red gorgonian</name>
    <name type="synonym">Violescent sea-whip</name>
    <dbReference type="NCBI Taxonomy" id="317549"/>
    <lineage>
        <taxon>Eukaryota</taxon>
        <taxon>Metazoa</taxon>
        <taxon>Cnidaria</taxon>
        <taxon>Anthozoa</taxon>
        <taxon>Octocorallia</taxon>
        <taxon>Malacalcyonacea</taxon>
        <taxon>Plexauridae</taxon>
        <taxon>Paramuricea</taxon>
    </lineage>
</organism>
<evidence type="ECO:0000313" key="17">
    <source>
        <dbReference type="EMBL" id="CAB4004495.1"/>
    </source>
</evidence>
<evidence type="ECO:0000256" key="15">
    <source>
        <dbReference type="SAM" id="MobiDB-lite"/>
    </source>
</evidence>
<keyword evidence="8" id="KW-0677">Repeat</keyword>
<dbReference type="GO" id="GO:0005789">
    <property type="term" value="C:endoplasmic reticulum membrane"/>
    <property type="evidence" value="ECO:0007669"/>
    <property type="project" value="UniProtKB-SubCell"/>
</dbReference>
<proteinExistence type="inferred from homology"/>
<dbReference type="GO" id="GO:0006869">
    <property type="term" value="P:lipid transport"/>
    <property type="evidence" value="ECO:0007669"/>
    <property type="project" value="UniProtKB-KW"/>
</dbReference>
<dbReference type="OrthoDB" id="1029639at2759"/>
<dbReference type="SMART" id="SM00239">
    <property type="entry name" value="C2"/>
    <property type="match status" value="3"/>
</dbReference>
<evidence type="ECO:0000256" key="7">
    <source>
        <dbReference type="ARBA" id="ARBA00022723"/>
    </source>
</evidence>
<dbReference type="Gene3D" id="2.60.40.150">
    <property type="entry name" value="C2 domain"/>
    <property type="match status" value="3"/>
</dbReference>
<evidence type="ECO:0000256" key="12">
    <source>
        <dbReference type="ARBA" id="ARBA00023055"/>
    </source>
</evidence>
<name>A0A7D9IFC5_PARCT</name>
<keyword evidence="14 16" id="KW-0472">Membrane</keyword>
<dbReference type="CDD" id="cd21670">
    <property type="entry name" value="SMP_ESyt"/>
    <property type="match status" value="1"/>
</dbReference>
<dbReference type="GO" id="GO:0005886">
    <property type="term" value="C:plasma membrane"/>
    <property type="evidence" value="ECO:0007669"/>
    <property type="project" value="UniProtKB-SubCell"/>
</dbReference>
<dbReference type="PROSITE" id="PS50004">
    <property type="entry name" value="C2"/>
    <property type="match status" value="3"/>
</dbReference>
<evidence type="ECO:0000256" key="13">
    <source>
        <dbReference type="ARBA" id="ARBA00023121"/>
    </source>
</evidence>
<evidence type="ECO:0000256" key="8">
    <source>
        <dbReference type="ARBA" id="ARBA00022737"/>
    </source>
</evidence>
<evidence type="ECO:0000256" key="6">
    <source>
        <dbReference type="ARBA" id="ARBA00022692"/>
    </source>
</evidence>